<keyword evidence="2 3" id="KW-0378">Hydrolase</keyword>
<protein>
    <submittedName>
        <fullName evidence="3">TatD family hydrolase</fullName>
        <ecNumber evidence="3">3.1.-.-</ecNumber>
    </submittedName>
</protein>
<reference evidence="4" key="1">
    <citation type="journal article" date="2019" name="Int. J. Syst. Evol. Microbiol.">
        <title>The Global Catalogue of Microorganisms (GCM) 10K type strain sequencing project: providing services to taxonomists for standard genome sequencing and annotation.</title>
        <authorList>
            <consortium name="The Broad Institute Genomics Platform"/>
            <consortium name="The Broad Institute Genome Sequencing Center for Infectious Disease"/>
            <person name="Wu L."/>
            <person name="Ma J."/>
        </authorList>
    </citation>
    <scope>NUCLEOTIDE SEQUENCE [LARGE SCALE GENOMIC DNA]</scope>
    <source>
        <strain evidence="4">CCUG 49452</strain>
    </source>
</reference>
<sequence length="282" mass="31338">MPTWIDTHCHLDALEFAPDRDTVRAQARAQGVQHLVIPAVELAHAEAVRQLAHQHGDSYALGIHPLYTPQAGEGDLVALERLLEQYHHDPHLVAVGEIGLDYFVPGLDATRQAQFYRAQLQLARRFDLPVILHVRRSADQLLKGLREVPVQGGIAHAFNGSLQQAQTFVALGFKLGFGGALTYERALQLRRLALELPLDALVLETDAPDMPPHWLYRTAQERSQGLAQGRNAPAELPRIAQVLAKLRGLPLDWLAQQTSTNALQALPRLQRLTPPTHSHRPQ</sequence>
<dbReference type="GO" id="GO:0016787">
    <property type="term" value="F:hydrolase activity"/>
    <property type="evidence" value="ECO:0007669"/>
    <property type="project" value="UniProtKB-KW"/>
</dbReference>
<evidence type="ECO:0000256" key="1">
    <source>
        <dbReference type="ARBA" id="ARBA00009275"/>
    </source>
</evidence>
<dbReference type="EC" id="3.1.-.-" evidence="3"/>
<dbReference type="PANTHER" id="PTHR46124:SF2">
    <property type="entry name" value="D-AMINOACYL-TRNA DEACYLASE"/>
    <property type="match status" value="1"/>
</dbReference>
<dbReference type="CDD" id="cd01310">
    <property type="entry name" value="TatD_DNAse"/>
    <property type="match status" value="1"/>
</dbReference>
<evidence type="ECO:0000313" key="3">
    <source>
        <dbReference type="EMBL" id="MFC4787772.1"/>
    </source>
</evidence>
<comment type="caution">
    <text evidence="3">The sequence shown here is derived from an EMBL/GenBank/DDBJ whole genome shotgun (WGS) entry which is preliminary data.</text>
</comment>
<dbReference type="InterPro" id="IPR001130">
    <property type="entry name" value="TatD-like"/>
</dbReference>
<dbReference type="Proteomes" id="UP001596001">
    <property type="component" value="Unassembled WGS sequence"/>
</dbReference>
<keyword evidence="4" id="KW-1185">Reference proteome</keyword>
<name>A0ABV9QBT8_9BURK</name>
<dbReference type="PIRSF" id="PIRSF005902">
    <property type="entry name" value="DNase_TatD"/>
    <property type="match status" value="1"/>
</dbReference>
<dbReference type="InterPro" id="IPR032466">
    <property type="entry name" value="Metal_Hydrolase"/>
</dbReference>
<dbReference type="EMBL" id="JBHSHJ010000001">
    <property type="protein sequence ID" value="MFC4787772.1"/>
    <property type="molecule type" value="Genomic_DNA"/>
</dbReference>
<evidence type="ECO:0000313" key="4">
    <source>
        <dbReference type="Proteomes" id="UP001596001"/>
    </source>
</evidence>
<comment type="similarity">
    <text evidence="1">Belongs to the metallo-dependent hydrolases superfamily. TatD-type hydrolase family.</text>
</comment>
<dbReference type="InterPro" id="IPR018228">
    <property type="entry name" value="DNase_TatD-rel_CS"/>
</dbReference>
<evidence type="ECO:0000256" key="2">
    <source>
        <dbReference type="ARBA" id="ARBA00022801"/>
    </source>
</evidence>
<organism evidence="3 4">
    <name type="scientific">Giesbergeria sinuosa</name>
    <dbReference type="NCBI Taxonomy" id="80883"/>
    <lineage>
        <taxon>Bacteria</taxon>
        <taxon>Pseudomonadati</taxon>
        <taxon>Pseudomonadota</taxon>
        <taxon>Betaproteobacteria</taxon>
        <taxon>Burkholderiales</taxon>
        <taxon>Comamonadaceae</taxon>
        <taxon>Giesbergeria</taxon>
    </lineage>
</organism>
<gene>
    <name evidence="3" type="ORF">ACFO6X_02020</name>
</gene>
<dbReference type="Pfam" id="PF01026">
    <property type="entry name" value="TatD_DNase"/>
    <property type="match status" value="1"/>
</dbReference>
<dbReference type="RefSeq" id="WP_382429534.1">
    <property type="nucleotide sequence ID" value="NZ_JBHSHJ010000001.1"/>
</dbReference>
<dbReference type="PANTHER" id="PTHR46124">
    <property type="entry name" value="D-AMINOACYL-TRNA DEACYLASE"/>
    <property type="match status" value="1"/>
</dbReference>
<accession>A0ABV9QBT8</accession>
<dbReference type="SUPFAM" id="SSF51556">
    <property type="entry name" value="Metallo-dependent hydrolases"/>
    <property type="match status" value="1"/>
</dbReference>
<proteinExistence type="inferred from homology"/>
<dbReference type="PROSITE" id="PS01091">
    <property type="entry name" value="TATD_3"/>
    <property type="match status" value="1"/>
</dbReference>
<dbReference type="Gene3D" id="3.20.20.140">
    <property type="entry name" value="Metal-dependent hydrolases"/>
    <property type="match status" value="1"/>
</dbReference>